<dbReference type="Gene3D" id="3.30.420.10">
    <property type="entry name" value="Ribonuclease H-like superfamily/Ribonuclease H"/>
    <property type="match status" value="1"/>
</dbReference>
<evidence type="ECO:0000313" key="2">
    <source>
        <dbReference type="Proteomes" id="UP000887159"/>
    </source>
</evidence>
<dbReference type="PANTHER" id="PTHR47326:SF1">
    <property type="entry name" value="HTH PSQ-TYPE DOMAIN-CONTAINING PROTEIN"/>
    <property type="match status" value="1"/>
</dbReference>
<dbReference type="Proteomes" id="UP000887159">
    <property type="component" value="Unassembled WGS sequence"/>
</dbReference>
<proteinExistence type="predicted"/>
<dbReference type="GO" id="GO:0003676">
    <property type="term" value="F:nucleic acid binding"/>
    <property type="evidence" value="ECO:0007669"/>
    <property type="project" value="InterPro"/>
</dbReference>
<sequence length="305" mass="34537">MDRFANAELADTHLMDGAAQENGAAAERMRRTGIGRYRRTPTLEQRILNTVDNNPSTSSRAVGRALGVSHQSALRTLHEDRMHPYHLQRVQAITPDDYPRRLNFDTWYLQQTAENQTFSADVLFTDEATFTRSGMFNMHYSHLWAHVNPHGTITHAYQETFSINVWAGIVHNNLVGPYILPSRLTGRTYNISEVQEVLPELLVEVPPSVRSRMGFQHDGAPAHFSRNVRNPLDTVYGQHWIGRGHIKSLVYESPVTSAEDLVARFSVAAGHVIDMPDVFSDLSRSMRRRCECCVTVGGRTFEHLL</sequence>
<comment type="caution">
    <text evidence="1">The sequence shown here is derived from an EMBL/GenBank/DDBJ whole genome shotgun (WGS) entry which is preliminary data.</text>
</comment>
<dbReference type="EMBL" id="BMAU01021371">
    <property type="protein sequence ID" value="GFY25494.1"/>
    <property type="molecule type" value="Genomic_DNA"/>
</dbReference>
<reference evidence="1" key="1">
    <citation type="submission" date="2020-08" db="EMBL/GenBank/DDBJ databases">
        <title>Multicomponent nature underlies the extraordinary mechanical properties of spider dragline silk.</title>
        <authorList>
            <person name="Kono N."/>
            <person name="Nakamura H."/>
            <person name="Mori M."/>
            <person name="Yoshida Y."/>
            <person name="Ohtoshi R."/>
            <person name="Malay A.D."/>
            <person name="Moran D.A.P."/>
            <person name="Tomita M."/>
            <person name="Numata K."/>
            <person name="Arakawa K."/>
        </authorList>
    </citation>
    <scope>NUCLEOTIDE SEQUENCE</scope>
</reference>
<dbReference type="InterPro" id="IPR036397">
    <property type="entry name" value="RNaseH_sf"/>
</dbReference>
<name>A0A8X6VZT9_TRICX</name>
<keyword evidence="2" id="KW-1185">Reference proteome</keyword>
<gene>
    <name evidence="1" type="primary">NCL1_58654</name>
    <name evidence="1" type="ORF">TNCV_2486141</name>
</gene>
<accession>A0A8X6VZT9</accession>
<evidence type="ECO:0008006" key="3">
    <source>
        <dbReference type="Google" id="ProtNLM"/>
    </source>
</evidence>
<evidence type="ECO:0000313" key="1">
    <source>
        <dbReference type="EMBL" id="GFY25494.1"/>
    </source>
</evidence>
<protein>
    <recommendedName>
        <fullName evidence="3">Transposase</fullName>
    </recommendedName>
</protein>
<dbReference type="AlphaFoldDB" id="A0A8X6VZT9"/>
<organism evidence="1 2">
    <name type="scientific">Trichonephila clavipes</name>
    <name type="common">Golden silk orbweaver</name>
    <name type="synonym">Nephila clavipes</name>
    <dbReference type="NCBI Taxonomy" id="2585209"/>
    <lineage>
        <taxon>Eukaryota</taxon>
        <taxon>Metazoa</taxon>
        <taxon>Ecdysozoa</taxon>
        <taxon>Arthropoda</taxon>
        <taxon>Chelicerata</taxon>
        <taxon>Arachnida</taxon>
        <taxon>Araneae</taxon>
        <taxon>Araneomorphae</taxon>
        <taxon>Entelegynae</taxon>
        <taxon>Araneoidea</taxon>
        <taxon>Nephilidae</taxon>
        <taxon>Trichonephila</taxon>
    </lineage>
</organism>
<dbReference type="PANTHER" id="PTHR47326">
    <property type="entry name" value="TRANSPOSABLE ELEMENT TC3 TRANSPOSASE-LIKE PROTEIN"/>
    <property type="match status" value="1"/>
</dbReference>